<dbReference type="EMBL" id="MU003503">
    <property type="protein sequence ID" value="KAF2472037.1"/>
    <property type="molecule type" value="Genomic_DNA"/>
</dbReference>
<sequence length="666" mass="76435">MRGSNVLRLRRCLPIHRHHVSSPRWYSASAEPISDEEFLEACRSVYPRRKWHPWLKIGLAVSGGVDSMALVTLYSRALRSNTQLPKCHGIIIDHRAREESSEEAEWVADQLRTKFDIDSSIVKLEWPKNIDLNDTKRFETEARTLRYQALGRACKDHDISSLLVAHHADDQAETILMRLIKGRWRSGLQGMQSVQSIPECYGIYGVHNSGGIENERTKDFNLPLPIEKGKIEVLRPLLGFEKSRFIATCEEHCTKWVEDKTNQDKTLTSRNAIRHILRHHKLPQALTPRSLVSLANNMQSRVKSERKFAETLFNNAPMQLNLQTGSLIVRFPHTAALLSRPIITESDKRAARNTATLLLHRVAELVSPKEFSTIGQLASAVDRIWPSLTIDFPDKASKKTLNIEAFSMTGIHWAKWNKPSIFGLTGTLQAHHPYEWHLWRQPPHEYELEEKSIRIPSSTKRPEEAWKWHFFDGRYWIRIRNRLLRQDLTVRHFTDRDLAELGQSVNFASAEGDAAESRDRDGKHPMQNATRRLSLVASDYAFIKTALGLIKPHPLRRTLPAIFTKSLGKDVLIGLPTLDWAITDAAFAVRFWDRIHAPWEVRYKNVDMGKKSLKKSVARGIRRRDVLDVMRGAQQGFMWMRDEDLEGKGKVGGGGKERKDKLGFIR</sequence>
<evidence type="ECO:0000313" key="2">
    <source>
        <dbReference type="Proteomes" id="UP000799755"/>
    </source>
</evidence>
<gene>
    <name evidence="1" type="ORF">BDR25DRAFT_284472</name>
</gene>
<organism evidence="1 2">
    <name type="scientific">Lindgomyces ingoldianus</name>
    <dbReference type="NCBI Taxonomy" id="673940"/>
    <lineage>
        <taxon>Eukaryota</taxon>
        <taxon>Fungi</taxon>
        <taxon>Dikarya</taxon>
        <taxon>Ascomycota</taxon>
        <taxon>Pezizomycotina</taxon>
        <taxon>Dothideomycetes</taxon>
        <taxon>Pleosporomycetidae</taxon>
        <taxon>Pleosporales</taxon>
        <taxon>Lindgomycetaceae</taxon>
        <taxon>Lindgomyces</taxon>
    </lineage>
</organism>
<proteinExistence type="predicted"/>
<reference evidence="1" key="1">
    <citation type="journal article" date="2020" name="Stud. Mycol.">
        <title>101 Dothideomycetes genomes: a test case for predicting lifestyles and emergence of pathogens.</title>
        <authorList>
            <person name="Haridas S."/>
            <person name="Albert R."/>
            <person name="Binder M."/>
            <person name="Bloem J."/>
            <person name="Labutti K."/>
            <person name="Salamov A."/>
            <person name="Andreopoulos B."/>
            <person name="Baker S."/>
            <person name="Barry K."/>
            <person name="Bills G."/>
            <person name="Bluhm B."/>
            <person name="Cannon C."/>
            <person name="Castanera R."/>
            <person name="Culley D."/>
            <person name="Daum C."/>
            <person name="Ezra D."/>
            <person name="Gonzalez J."/>
            <person name="Henrissat B."/>
            <person name="Kuo A."/>
            <person name="Liang C."/>
            <person name="Lipzen A."/>
            <person name="Lutzoni F."/>
            <person name="Magnuson J."/>
            <person name="Mondo S."/>
            <person name="Nolan M."/>
            <person name="Ohm R."/>
            <person name="Pangilinan J."/>
            <person name="Park H.-J."/>
            <person name="Ramirez L."/>
            <person name="Alfaro M."/>
            <person name="Sun H."/>
            <person name="Tritt A."/>
            <person name="Yoshinaga Y."/>
            <person name="Zwiers L.-H."/>
            <person name="Turgeon B."/>
            <person name="Goodwin S."/>
            <person name="Spatafora J."/>
            <person name="Crous P."/>
            <person name="Grigoriev I."/>
        </authorList>
    </citation>
    <scope>NUCLEOTIDE SEQUENCE</scope>
    <source>
        <strain evidence="1">ATCC 200398</strain>
    </source>
</reference>
<dbReference type="Proteomes" id="UP000799755">
    <property type="component" value="Unassembled WGS sequence"/>
</dbReference>
<accession>A0ACB6QZ29</accession>
<keyword evidence="2" id="KW-1185">Reference proteome</keyword>
<comment type="caution">
    <text evidence="1">The sequence shown here is derived from an EMBL/GenBank/DDBJ whole genome shotgun (WGS) entry which is preliminary data.</text>
</comment>
<name>A0ACB6QZ29_9PLEO</name>
<evidence type="ECO:0000313" key="1">
    <source>
        <dbReference type="EMBL" id="KAF2472037.1"/>
    </source>
</evidence>
<protein>
    <submittedName>
        <fullName evidence="1">Uncharacterized protein</fullName>
    </submittedName>
</protein>